<dbReference type="InterPro" id="IPR050931">
    <property type="entry name" value="Mito_Protein_Transport_Metaxin"/>
</dbReference>
<keyword evidence="4" id="KW-1185">Reference proteome</keyword>
<feature type="domain" description="Metaxin glutathione S-transferase" evidence="1">
    <location>
        <begin position="164"/>
        <end position="226"/>
    </location>
</feature>
<dbReference type="GO" id="GO:0016740">
    <property type="term" value="F:transferase activity"/>
    <property type="evidence" value="ECO:0007669"/>
    <property type="project" value="UniProtKB-KW"/>
</dbReference>
<dbReference type="SFLD" id="SFLDS00019">
    <property type="entry name" value="Glutathione_Transferase_(cytos"/>
    <property type="match status" value="1"/>
</dbReference>
<dbReference type="InterPro" id="IPR040079">
    <property type="entry name" value="Glutathione_S-Trfase"/>
</dbReference>
<accession>A0A1H0HET5</accession>
<dbReference type="OrthoDB" id="9810080at2"/>
<dbReference type="Proteomes" id="UP000242957">
    <property type="component" value="Unassembled WGS sequence"/>
</dbReference>
<evidence type="ECO:0000259" key="2">
    <source>
        <dbReference type="Pfam" id="PF17172"/>
    </source>
</evidence>
<dbReference type="GO" id="GO:0005737">
    <property type="term" value="C:cytoplasm"/>
    <property type="evidence" value="ECO:0007669"/>
    <property type="project" value="TreeGrafter"/>
</dbReference>
<dbReference type="RefSeq" id="WP_084309575.1">
    <property type="nucleotide sequence ID" value="NZ_FNIJ01000008.1"/>
</dbReference>
<dbReference type="InterPro" id="IPR036282">
    <property type="entry name" value="Glutathione-S-Trfase_C_sf"/>
</dbReference>
<proteinExistence type="predicted"/>
<dbReference type="Gene3D" id="3.40.30.10">
    <property type="entry name" value="Glutaredoxin"/>
    <property type="match status" value="1"/>
</dbReference>
<dbReference type="InterPro" id="IPR033468">
    <property type="entry name" value="Metaxin_GST"/>
</dbReference>
<dbReference type="SFLD" id="SFLDG01200">
    <property type="entry name" value="SUF1.1"/>
    <property type="match status" value="1"/>
</dbReference>
<reference evidence="4" key="1">
    <citation type="submission" date="2016-10" db="EMBL/GenBank/DDBJ databases">
        <authorList>
            <person name="Varghese N."/>
            <person name="Submissions S."/>
        </authorList>
    </citation>
    <scope>NUCLEOTIDE SEQUENCE [LARGE SCALE GENOMIC DNA]</scope>
    <source>
        <strain evidence="4">JCM 21621</strain>
    </source>
</reference>
<dbReference type="EMBL" id="FNIJ01000008">
    <property type="protein sequence ID" value="SDO17682.1"/>
    <property type="molecule type" value="Genomic_DNA"/>
</dbReference>
<dbReference type="Pfam" id="PF17171">
    <property type="entry name" value="GST_C_6"/>
    <property type="match status" value="1"/>
</dbReference>
<organism evidence="3 4">
    <name type="scientific">Pseudomonas jinjuensis</name>
    <dbReference type="NCBI Taxonomy" id="198616"/>
    <lineage>
        <taxon>Bacteria</taxon>
        <taxon>Pseudomonadati</taxon>
        <taxon>Pseudomonadota</taxon>
        <taxon>Gammaproteobacteria</taxon>
        <taxon>Pseudomonadales</taxon>
        <taxon>Pseudomonadaceae</taxon>
        <taxon>Pseudomonas</taxon>
    </lineage>
</organism>
<dbReference type="PANTHER" id="PTHR12289">
    <property type="entry name" value="METAXIN RELATED"/>
    <property type="match status" value="1"/>
</dbReference>
<dbReference type="InterPro" id="IPR026928">
    <property type="entry name" value="FAX/IsoI-like"/>
</dbReference>
<dbReference type="SUPFAM" id="SSF47616">
    <property type="entry name" value="GST C-terminal domain-like"/>
    <property type="match status" value="1"/>
</dbReference>
<dbReference type="STRING" id="198616.SAMN05216193_108208"/>
<name>A0A1H0HET5_9PSED</name>
<dbReference type="SFLD" id="SFLDG01180">
    <property type="entry name" value="SUF1"/>
    <property type="match status" value="1"/>
</dbReference>
<evidence type="ECO:0000313" key="4">
    <source>
        <dbReference type="Proteomes" id="UP000242957"/>
    </source>
</evidence>
<dbReference type="AlphaFoldDB" id="A0A1H0HET5"/>
<evidence type="ECO:0000259" key="1">
    <source>
        <dbReference type="Pfam" id="PF17171"/>
    </source>
</evidence>
<evidence type="ECO:0000313" key="3">
    <source>
        <dbReference type="EMBL" id="SDO17682.1"/>
    </source>
</evidence>
<dbReference type="InterPro" id="IPR012336">
    <property type="entry name" value="Thioredoxin-like_fold"/>
</dbReference>
<sequence>MITLFQFPPAFNVPNASPYCLKLETFLRLAGLEYQVKHLGDPRQGPKGKLPFIKVEGQTIADSEIIIRDLQQRFAFDLDAGLDARGRGWAVAITRLCDEHLAPLMVYFRWLDDEGWKQVAPVFFASIPAPLRPLAGPLVRRRIRGNMNGRGLGAHSRDELLAFARADLEALDGLLGDVPYFGGAQPCSADAAAYGVLANLILCTLETPLSRMAREYERLVDYCERMYQRVWA</sequence>
<protein>
    <submittedName>
        <fullName evidence="3">Glutathione S-transferase</fullName>
    </submittedName>
</protein>
<dbReference type="PANTHER" id="PTHR12289:SF41">
    <property type="entry name" value="FAILED AXON CONNECTIONS-RELATED"/>
    <property type="match status" value="1"/>
</dbReference>
<dbReference type="Gene3D" id="1.20.1050.10">
    <property type="match status" value="1"/>
</dbReference>
<dbReference type="Pfam" id="PF17172">
    <property type="entry name" value="GST_N_4"/>
    <property type="match status" value="1"/>
</dbReference>
<gene>
    <name evidence="3" type="ORF">SAMN05216193_108208</name>
</gene>
<dbReference type="InterPro" id="IPR036249">
    <property type="entry name" value="Thioredoxin-like_sf"/>
</dbReference>
<dbReference type="CDD" id="cd03080">
    <property type="entry name" value="GST_N_Metaxin_like"/>
    <property type="match status" value="1"/>
</dbReference>
<dbReference type="SUPFAM" id="SSF52833">
    <property type="entry name" value="Thioredoxin-like"/>
    <property type="match status" value="1"/>
</dbReference>
<feature type="domain" description="Thioredoxin-like fold" evidence="2">
    <location>
        <begin position="18"/>
        <end position="114"/>
    </location>
</feature>
<keyword evidence="3" id="KW-0808">Transferase</keyword>
<dbReference type="CDD" id="cd03193">
    <property type="entry name" value="GST_C_Metaxin"/>
    <property type="match status" value="1"/>
</dbReference>